<keyword evidence="2 5" id="KW-0812">Transmembrane</keyword>
<evidence type="ECO:0000256" key="1">
    <source>
        <dbReference type="ARBA" id="ARBA00004141"/>
    </source>
</evidence>
<feature type="transmembrane region" description="Helical" evidence="5">
    <location>
        <begin position="121"/>
        <end position="146"/>
    </location>
</feature>
<dbReference type="Pfam" id="PF09685">
    <property type="entry name" value="MamF_MmsF"/>
    <property type="match status" value="1"/>
</dbReference>
<proteinExistence type="predicted"/>
<protein>
    <recommendedName>
        <fullName evidence="8">DUF4870 domain-containing protein</fullName>
    </recommendedName>
</protein>
<gene>
    <name evidence="6" type="ORF">ABS766_02765</name>
</gene>
<dbReference type="Proteomes" id="UP001629156">
    <property type="component" value="Unassembled WGS sequence"/>
</dbReference>
<evidence type="ECO:0008006" key="8">
    <source>
        <dbReference type="Google" id="ProtNLM"/>
    </source>
</evidence>
<keyword evidence="3 5" id="KW-1133">Transmembrane helix</keyword>
<feature type="transmembrane region" description="Helical" evidence="5">
    <location>
        <begin position="61"/>
        <end position="83"/>
    </location>
</feature>
<keyword evidence="7" id="KW-1185">Reference proteome</keyword>
<dbReference type="RefSeq" id="WP_408083580.1">
    <property type="nucleotide sequence ID" value="NZ_JBELPZ010000002.1"/>
</dbReference>
<evidence type="ECO:0000256" key="3">
    <source>
        <dbReference type="ARBA" id="ARBA00022989"/>
    </source>
</evidence>
<evidence type="ECO:0000256" key="4">
    <source>
        <dbReference type="ARBA" id="ARBA00023136"/>
    </source>
</evidence>
<organism evidence="6 7">
    <name type="scientific">Flavobacterium rhizosphaerae</name>
    <dbReference type="NCBI Taxonomy" id="3163298"/>
    <lineage>
        <taxon>Bacteria</taxon>
        <taxon>Pseudomonadati</taxon>
        <taxon>Bacteroidota</taxon>
        <taxon>Flavobacteriia</taxon>
        <taxon>Flavobacteriales</taxon>
        <taxon>Flavobacteriaceae</taxon>
        <taxon>Flavobacterium</taxon>
    </lineage>
</organism>
<dbReference type="EMBL" id="JBELPZ010000002">
    <property type="protein sequence ID" value="MFL9843333.1"/>
    <property type="molecule type" value="Genomic_DNA"/>
</dbReference>
<comment type="subcellular location">
    <subcellularLocation>
        <location evidence="1">Membrane</location>
        <topology evidence="1">Multi-pass membrane protein</topology>
    </subcellularLocation>
</comment>
<reference evidence="6 7" key="1">
    <citation type="submission" date="2024-06" db="EMBL/GenBank/DDBJ databases">
        <authorList>
            <person name="Kaempfer P."/>
            <person name="Viver T."/>
        </authorList>
    </citation>
    <scope>NUCLEOTIDE SEQUENCE [LARGE SCALE GENOMIC DNA]</scope>
    <source>
        <strain evidence="6 7">ST-119</strain>
    </source>
</reference>
<comment type="caution">
    <text evidence="6">The sequence shown here is derived from an EMBL/GenBank/DDBJ whole genome shotgun (WGS) entry which is preliminary data.</text>
</comment>
<evidence type="ECO:0000256" key="2">
    <source>
        <dbReference type="ARBA" id="ARBA00022692"/>
    </source>
</evidence>
<evidence type="ECO:0000313" key="7">
    <source>
        <dbReference type="Proteomes" id="UP001629156"/>
    </source>
</evidence>
<name>A0ABW8YW59_9FLAO</name>
<keyword evidence="4 5" id="KW-0472">Membrane</keyword>
<evidence type="ECO:0000256" key="5">
    <source>
        <dbReference type="SAM" id="Phobius"/>
    </source>
</evidence>
<accession>A0ABW8YW59</accession>
<feature type="transmembrane region" description="Helical" evidence="5">
    <location>
        <begin position="22"/>
        <end position="49"/>
    </location>
</feature>
<sequence length="175" mass="19583">MTDNSPNKAQQLYEYEEAGNAYLMAVVTVIAGVPLPVINIIAALIYYLAKRKASYFVRWHSLQALLAQCIVIPFNSIALLWTINIISSRVILNGNPFGLPKRYYTNISIPEGALTTPSALYWAYLAFVLFLNIFEFIAVISTAAGVRKGKKVRWFVISGITDLLCSKQNRDPYTV</sequence>
<dbReference type="InterPro" id="IPR019109">
    <property type="entry name" value="MamF_MmsF"/>
</dbReference>
<evidence type="ECO:0000313" key="6">
    <source>
        <dbReference type="EMBL" id="MFL9843333.1"/>
    </source>
</evidence>